<dbReference type="InterPro" id="IPR027417">
    <property type="entry name" value="P-loop_NTPase"/>
</dbReference>
<dbReference type="EMBL" id="MPKA01000087">
    <property type="protein sequence ID" value="OLU45258.1"/>
    <property type="molecule type" value="Genomic_DNA"/>
</dbReference>
<sequence length="302" mass="35265">MQRLRKNQFQLSEQQERARYLLIEQLKKDPLVHRFIQSHNLPLHIVEKNASLFAAYTETIRKCQGCQGIQMCAQPIPGRFQSLDVDEQGFLCDIYKPCKYEKMKQKQYGHQKRFKIFYGSPSNFLIDFEKIDLTEESDEYTQSYMALIDSLDTEKGIYLYGKPGAGKTYLLWAVANRMAKEGKTISLVHIPSCIQEIKQNIQDSQFRNQMISKMKFCDVLIADDIGSESISPWTRDEILFPILEYRMNNHLKTYFSSNYTLLELEDQYASLNEVNSRVASQRFMERIKSASLPCQLIGDSRR</sequence>
<dbReference type="Proteomes" id="UP000186705">
    <property type="component" value="Unassembled WGS sequence"/>
</dbReference>
<keyword evidence="3" id="KW-1185">Reference proteome</keyword>
<evidence type="ECO:0000313" key="3">
    <source>
        <dbReference type="Proteomes" id="UP000186705"/>
    </source>
</evidence>
<dbReference type="Gene3D" id="3.40.50.300">
    <property type="entry name" value="P-loop containing nucleotide triphosphate hydrolases"/>
    <property type="match status" value="1"/>
</dbReference>
<dbReference type="STRING" id="1862672.BO225_08930"/>
<accession>A0A1U7NKY7</accession>
<gene>
    <name evidence="2" type="ORF">BO225_08930</name>
</gene>
<protein>
    <recommendedName>
        <fullName evidence="1">IstB-like ATP-binding domain-containing protein</fullName>
    </recommendedName>
</protein>
<comment type="caution">
    <text evidence="2">The sequence shown here is derived from an EMBL/GenBank/DDBJ whole genome shotgun (WGS) entry which is preliminary data.</text>
</comment>
<evidence type="ECO:0000313" key="2">
    <source>
        <dbReference type="EMBL" id="OLU45258.1"/>
    </source>
</evidence>
<dbReference type="Pfam" id="PF01695">
    <property type="entry name" value="IstB_IS21"/>
    <property type="match status" value="1"/>
</dbReference>
<dbReference type="PANTHER" id="PTHR30050:SF8">
    <property type="entry name" value="PRIMOSOMAL PROTEIN DNAI"/>
    <property type="match status" value="1"/>
</dbReference>
<organism evidence="2 3">
    <name type="scientific">Dubosiella newyorkensis</name>
    <dbReference type="NCBI Taxonomy" id="1862672"/>
    <lineage>
        <taxon>Bacteria</taxon>
        <taxon>Bacillati</taxon>
        <taxon>Bacillota</taxon>
        <taxon>Erysipelotrichia</taxon>
        <taxon>Erysipelotrichales</taxon>
        <taxon>Erysipelotrichaceae</taxon>
        <taxon>Dubosiella</taxon>
    </lineage>
</organism>
<dbReference type="GO" id="GO:0005524">
    <property type="term" value="F:ATP binding"/>
    <property type="evidence" value="ECO:0007669"/>
    <property type="project" value="InterPro"/>
</dbReference>
<dbReference type="OrthoDB" id="61127at2"/>
<dbReference type="AlphaFoldDB" id="A0A1U7NKY7"/>
<dbReference type="GO" id="GO:0006260">
    <property type="term" value="P:DNA replication"/>
    <property type="evidence" value="ECO:0007669"/>
    <property type="project" value="TreeGrafter"/>
</dbReference>
<feature type="domain" description="IstB-like ATP-binding" evidence="1">
    <location>
        <begin position="128"/>
        <end position="261"/>
    </location>
</feature>
<evidence type="ECO:0000259" key="1">
    <source>
        <dbReference type="Pfam" id="PF01695"/>
    </source>
</evidence>
<name>A0A1U7NKY7_9FIRM</name>
<proteinExistence type="predicted"/>
<dbReference type="PANTHER" id="PTHR30050">
    <property type="entry name" value="CHROMOSOMAL REPLICATION INITIATOR PROTEIN DNAA"/>
    <property type="match status" value="1"/>
</dbReference>
<dbReference type="SUPFAM" id="SSF52540">
    <property type="entry name" value="P-loop containing nucleoside triphosphate hydrolases"/>
    <property type="match status" value="1"/>
</dbReference>
<dbReference type="GeneID" id="78276062"/>
<dbReference type="InterPro" id="IPR002611">
    <property type="entry name" value="IstB_ATP-bd"/>
</dbReference>
<dbReference type="RefSeq" id="WP_076341914.1">
    <property type="nucleotide sequence ID" value="NZ_CAJTMI010000005.1"/>
</dbReference>
<reference evidence="2 3" key="1">
    <citation type="submission" date="2016-11" db="EMBL/GenBank/DDBJ databases">
        <title>Description of two novel members of the family Erysipelotrichaceae: Ileibacterium lipovorans gen. nov., sp. nov. and Dubosiella newyorkensis, gen. nov., sp. nov.</title>
        <authorList>
            <person name="Cox L.M."/>
            <person name="Sohn J."/>
            <person name="Tyrrell K.L."/>
            <person name="Citron D.M."/>
            <person name="Lawson P.A."/>
            <person name="Patel N.B."/>
            <person name="Iizumi T."/>
            <person name="Perez-Perez G.I."/>
            <person name="Goldstein E.J."/>
            <person name="Blaser M.J."/>
        </authorList>
    </citation>
    <scope>NUCLEOTIDE SEQUENCE [LARGE SCALE GENOMIC DNA]</scope>
    <source>
        <strain evidence="2 3">NYU-BL-A4</strain>
    </source>
</reference>